<feature type="domain" description="Ribosomal RNA adenine methylase transferase N-terminal" evidence="9">
    <location>
        <begin position="17"/>
        <end position="184"/>
    </location>
</feature>
<dbReference type="InterPro" id="IPR020598">
    <property type="entry name" value="rRNA_Ade_methylase_Trfase_N"/>
</dbReference>
<dbReference type="HOGENOM" id="CLU_041220_0_0_0"/>
<dbReference type="InterPro" id="IPR020596">
    <property type="entry name" value="rRNA_Ade_Mease_Trfase_CS"/>
</dbReference>
<evidence type="ECO:0000259" key="9">
    <source>
        <dbReference type="SMART" id="SM00650"/>
    </source>
</evidence>
<keyword evidence="6 7" id="KW-0694">RNA-binding</keyword>
<dbReference type="PANTHER" id="PTHR11727">
    <property type="entry name" value="DIMETHYLADENOSINE TRANSFERASE"/>
    <property type="match status" value="1"/>
</dbReference>
<evidence type="ECO:0000256" key="7">
    <source>
        <dbReference type="HAMAP-Rule" id="MF_00607"/>
    </source>
</evidence>
<dbReference type="GO" id="GO:0005829">
    <property type="term" value="C:cytosol"/>
    <property type="evidence" value="ECO:0007669"/>
    <property type="project" value="TreeGrafter"/>
</dbReference>
<comment type="subcellular location">
    <subcellularLocation>
        <location evidence="7">Cytoplasm</location>
    </subcellularLocation>
</comment>
<dbReference type="InterPro" id="IPR023165">
    <property type="entry name" value="rRNA_Ade_diMease-like_C"/>
</dbReference>
<reference evidence="10 11" key="1">
    <citation type="submission" date="2007-07" db="EMBL/GenBank/DDBJ databases">
        <title>Complete sequence of Fervidobacterium nodosum Rt17-B1.</title>
        <authorList>
            <consortium name="US DOE Joint Genome Institute"/>
            <person name="Copeland A."/>
            <person name="Lucas S."/>
            <person name="Lapidus A."/>
            <person name="Barry K."/>
            <person name="Glavina del Rio T."/>
            <person name="Dalin E."/>
            <person name="Tice H."/>
            <person name="Pitluck S."/>
            <person name="Saunders E."/>
            <person name="Brettin T."/>
            <person name="Bruce D."/>
            <person name="Detter J.C."/>
            <person name="Han C."/>
            <person name="Schmutz J."/>
            <person name="Larimer F."/>
            <person name="Land M."/>
            <person name="Hauser L."/>
            <person name="Kyrpides N."/>
            <person name="Mikhailova N."/>
            <person name="Nelson K."/>
            <person name="Gogarten J.P."/>
            <person name="Noll K."/>
            <person name="Richardson P."/>
        </authorList>
    </citation>
    <scope>NUCLEOTIDE SEQUENCE [LARGE SCALE GENOMIC DNA]</scope>
    <source>
        <strain evidence="11">ATCC 35602 / DSM 5306 / Rt17-B1</strain>
    </source>
</reference>
<evidence type="ECO:0000256" key="2">
    <source>
        <dbReference type="ARBA" id="ARBA00022552"/>
    </source>
</evidence>
<dbReference type="PROSITE" id="PS01131">
    <property type="entry name" value="RRNA_A_DIMETH"/>
    <property type="match status" value="1"/>
</dbReference>
<evidence type="ECO:0000256" key="8">
    <source>
        <dbReference type="PROSITE-ProRule" id="PRU01026"/>
    </source>
</evidence>
<dbReference type="SMART" id="SM00650">
    <property type="entry name" value="rADc"/>
    <property type="match status" value="1"/>
</dbReference>
<evidence type="ECO:0000313" key="10">
    <source>
        <dbReference type="EMBL" id="ABS60321.1"/>
    </source>
</evidence>
<sequence length="261" mass="29591">MTLKKSLGQNFLSSEIYAEKIVGLSNVEKNDTILEIGAGAGTLTVALAKTGATVFAIEIDNRMEPILKERLEKYDNVKIIFEDFLEMDISFLPNGYKCISNIPYYITAPILKKLLFTNFSMLTIMMQKEVGERLLEKPGSSNRGFLTVVLQTVADVEKLLLVPKSAFVPNPDVDSIVLKITKKKEFPFSNLSEFESYWTFVSNSFSQKRKTISNNLKSMGMAKEEIENLLKNLNIKTNARPEELSTEEFLSLWRMVYGKEN</sequence>
<evidence type="ECO:0000256" key="1">
    <source>
        <dbReference type="ARBA" id="ARBA00022490"/>
    </source>
</evidence>
<dbReference type="GO" id="GO:0003723">
    <property type="term" value="F:RNA binding"/>
    <property type="evidence" value="ECO:0007669"/>
    <property type="project" value="UniProtKB-UniRule"/>
</dbReference>
<dbReference type="STRING" id="381764.Fnod_0456"/>
<keyword evidence="11" id="KW-1185">Reference proteome</keyword>
<dbReference type="PROSITE" id="PS51689">
    <property type="entry name" value="SAM_RNA_A_N6_MT"/>
    <property type="match status" value="1"/>
</dbReference>
<feature type="binding site" evidence="7 8">
    <location>
        <position position="10"/>
    </location>
    <ligand>
        <name>S-adenosyl-L-methionine</name>
        <dbReference type="ChEBI" id="CHEBI:59789"/>
    </ligand>
</feature>
<dbReference type="GO" id="GO:0052908">
    <property type="term" value="F:16S rRNA (adenine(1518)-N(6)/adenine(1519)-N(6))-dimethyltransferase activity"/>
    <property type="evidence" value="ECO:0007669"/>
    <property type="project" value="UniProtKB-EC"/>
</dbReference>
<accession>A7HK88</accession>
<dbReference type="RefSeq" id="WP_011993641.1">
    <property type="nucleotide sequence ID" value="NC_009718.1"/>
</dbReference>
<name>A7HK88_FERNB</name>
<comment type="catalytic activity">
    <reaction evidence="7">
        <text>adenosine(1518)/adenosine(1519) in 16S rRNA + 4 S-adenosyl-L-methionine = N(6)-dimethyladenosine(1518)/N(6)-dimethyladenosine(1519) in 16S rRNA + 4 S-adenosyl-L-homocysteine + 4 H(+)</text>
        <dbReference type="Rhea" id="RHEA:19609"/>
        <dbReference type="Rhea" id="RHEA-COMP:10232"/>
        <dbReference type="Rhea" id="RHEA-COMP:10233"/>
        <dbReference type="ChEBI" id="CHEBI:15378"/>
        <dbReference type="ChEBI" id="CHEBI:57856"/>
        <dbReference type="ChEBI" id="CHEBI:59789"/>
        <dbReference type="ChEBI" id="CHEBI:74411"/>
        <dbReference type="ChEBI" id="CHEBI:74493"/>
        <dbReference type="EC" id="2.1.1.182"/>
    </reaction>
</comment>
<keyword evidence="2 7" id="KW-0698">rRNA processing</keyword>
<feature type="binding site" evidence="7 8">
    <location>
        <position position="83"/>
    </location>
    <ligand>
        <name>S-adenosyl-L-methionine</name>
        <dbReference type="ChEBI" id="CHEBI:59789"/>
    </ligand>
</feature>
<dbReference type="EMBL" id="CP000771">
    <property type="protein sequence ID" value="ABS60321.1"/>
    <property type="molecule type" value="Genomic_DNA"/>
</dbReference>
<dbReference type="InterPro" id="IPR029063">
    <property type="entry name" value="SAM-dependent_MTases_sf"/>
</dbReference>
<protein>
    <recommendedName>
        <fullName evidence="7">Ribosomal RNA small subunit methyltransferase A</fullName>
        <ecNumber evidence="7">2.1.1.182</ecNumber>
    </recommendedName>
    <alternativeName>
        <fullName evidence="7">16S rRNA (adenine(1518)-N(6)/adenine(1519)-N(6))-dimethyltransferase</fullName>
    </alternativeName>
    <alternativeName>
        <fullName evidence="7">16S rRNA dimethyladenosine transferase</fullName>
    </alternativeName>
    <alternativeName>
        <fullName evidence="7">16S rRNA dimethylase</fullName>
    </alternativeName>
    <alternativeName>
        <fullName evidence="7">S-adenosylmethionine-6-N', N'-adenosyl(rRNA) dimethyltransferase</fullName>
    </alternativeName>
</protein>
<dbReference type="CDD" id="cd02440">
    <property type="entry name" value="AdoMet_MTases"/>
    <property type="match status" value="1"/>
</dbReference>
<evidence type="ECO:0000313" key="11">
    <source>
        <dbReference type="Proteomes" id="UP000002415"/>
    </source>
</evidence>
<dbReference type="InterPro" id="IPR011530">
    <property type="entry name" value="rRNA_adenine_dimethylase"/>
</dbReference>
<proteinExistence type="inferred from homology"/>
<dbReference type="HAMAP" id="MF_00607">
    <property type="entry name" value="16SrRNA_methyltr_A"/>
    <property type="match status" value="1"/>
</dbReference>
<dbReference type="eggNOG" id="COG0030">
    <property type="taxonomic scope" value="Bacteria"/>
</dbReference>
<keyword evidence="1 7" id="KW-0963">Cytoplasm</keyword>
<keyword evidence="3 7" id="KW-0489">Methyltransferase</keyword>
<dbReference type="Gene3D" id="1.10.8.100">
    <property type="entry name" value="Ribosomal RNA adenine dimethylase-like, domain 2"/>
    <property type="match status" value="1"/>
</dbReference>
<dbReference type="Proteomes" id="UP000002415">
    <property type="component" value="Chromosome"/>
</dbReference>
<gene>
    <name evidence="7" type="primary">rsmA</name>
    <name evidence="7" type="synonym">ksgA</name>
    <name evidence="10" type="ordered locus">Fnod_0456</name>
</gene>
<keyword evidence="5 7" id="KW-0949">S-adenosyl-L-methionine</keyword>
<feature type="binding site" evidence="7 8">
    <location>
        <position position="37"/>
    </location>
    <ligand>
        <name>S-adenosyl-L-methionine</name>
        <dbReference type="ChEBI" id="CHEBI:59789"/>
    </ligand>
</feature>
<reference evidence="10 11" key="2">
    <citation type="journal article" date="2009" name="Proc. Natl. Acad. Sci. U.S.A.">
        <title>On the chimeric nature, thermophilic origin, and phylogenetic placement of the Thermotogales.</title>
        <authorList>
            <person name="Zhaxybayeva O."/>
            <person name="Swithers K.S."/>
            <person name="Lapierre P."/>
            <person name="Fournier G.P."/>
            <person name="Bickhart D.M."/>
            <person name="DeBoy R.T."/>
            <person name="Nelson K.E."/>
            <person name="Nesbo C.L."/>
            <person name="Doolittle W.F."/>
            <person name="Gogarten J.P."/>
            <person name="Noll K.M."/>
        </authorList>
    </citation>
    <scope>NUCLEOTIDE SEQUENCE [LARGE SCALE GENOMIC DNA]</scope>
    <source>
        <strain evidence="11">ATCC 35602 / DSM 5306 / Rt17-B1</strain>
    </source>
</reference>
<feature type="binding site" evidence="7 8">
    <location>
        <position position="12"/>
    </location>
    <ligand>
        <name>S-adenosyl-L-methionine</name>
        <dbReference type="ChEBI" id="CHEBI:59789"/>
    </ligand>
</feature>
<evidence type="ECO:0000256" key="4">
    <source>
        <dbReference type="ARBA" id="ARBA00022679"/>
    </source>
</evidence>
<dbReference type="PANTHER" id="PTHR11727:SF7">
    <property type="entry name" value="DIMETHYLADENOSINE TRANSFERASE-RELATED"/>
    <property type="match status" value="1"/>
</dbReference>
<dbReference type="InterPro" id="IPR001737">
    <property type="entry name" value="KsgA/Erm"/>
</dbReference>
<comment type="function">
    <text evidence="7">Specifically dimethylates two adjacent adenosines (A1518 and A1519) in the loop of a conserved hairpin near the 3'-end of 16S rRNA in the 30S particle. May play a critical role in biogenesis of 30S subunits.</text>
</comment>
<dbReference type="Pfam" id="PF00398">
    <property type="entry name" value="RrnaAD"/>
    <property type="match status" value="1"/>
</dbReference>
<dbReference type="EC" id="2.1.1.182" evidence="7"/>
<feature type="binding site" evidence="7 8">
    <location>
        <position position="58"/>
    </location>
    <ligand>
        <name>S-adenosyl-L-methionine</name>
        <dbReference type="ChEBI" id="CHEBI:59789"/>
    </ligand>
</feature>
<feature type="binding site" evidence="7 8">
    <location>
        <position position="101"/>
    </location>
    <ligand>
        <name>S-adenosyl-L-methionine</name>
        <dbReference type="ChEBI" id="CHEBI:59789"/>
    </ligand>
</feature>
<evidence type="ECO:0000256" key="6">
    <source>
        <dbReference type="ARBA" id="ARBA00022884"/>
    </source>
</evidence>
<organism evidence="10 11">
    <name type="scientific">Fervidobacterium nodosum (strain ATCC 35602 / DSM 5306 / Rt17-B1)</name>
    <dbReference type="NCBI Taxonomy" id="381764"/>
    <lineage>
        <taxon>Bacteria</taxon>
        <taxon>Thermotogati</taxon>
        <taxon>Thermotogota</taxon>
        <taxon>Thermotogae</taxon>
        <taxon>Thermotogales</taxon>
        <taxon>Fervidobacteriaceae</taxon>
        <taxon>Fervidobacterium</taxon>
    </lineage>
</organism>
<dbReference type="KEGG" id="fno:Fnod_0456"/>
<comment type="similarity">
    <text evidence="7">Belongs to the class I-like SAM-binding methyltransferase superfamily. rRNA adenine N(6)-methyltransferase family. RsmA subfamily.</text>
</comment>
<dbReference type="SUPFAM" id="SSF53335">
    <property type="entry name" value="S-adenosyl-L-methionine-dependent methyltransferases"/>
    <property type="match status" value="1"/>
</dbReference>
<keyword evidence="4 7" id="KW-0808">Transferase</keyword>
<dbReference type="Gene3D" id="3.40.50.150">
    <property type="entry name" value="Vaccinia Virus protein VP39"/>
    <property type="match status" value="1"/>
</dbReference>
<evidence type="ECO:0000256" key="5">
    <source>
        <dbReference type="ARBA" id="ARBA00022691"/>
    </source>
</evidence>
<dbReference type="NCBIfam" id="TIGR00755">
    <property type="entry name" value="ksgA"/>
    <property type="match status" value="1"/>
</dbReference>
<dbReference type="AlphaFoldDB" id="A7HK88"/>
<evidence type="ECO:0000256" key="3">
    <source>
        <dbReference type="ARBA" id="ARBA00022603"/>
    </source>
</evidence>